<dbReference type="GO" id="GO:0005739">
    <property type="term" value="C:mitochondrion"/>
    <property type="evidence" value="ECO:0007669"/>
    <property type="project" value="InterPro"/>
</dbReference>
<dbReference type="Proteomes" id="UP000297245">
    <property type="component" value="Unassembled WGS sequence"/>
</dbReference>
<feature type="compositionally biased region" description="Basic and acidic residues" evidence="1">
    <location>
        <begin position="29"/>
        <end position="42"/>
    </location>
</feature>
<evidence type="ECO:0000256" key="1">
    <source>
        <dbReference type="SAM" id="MobiDB-lite"/>
    </source>
</evidence>
<sequence>MLVTRAASSLVRQRAIAPAIQHRSASTTSHDDHHDHHHHEDTTVYPQERFFSPFWGRMLIIAALGGAAIKYAPERGDDAFFTRWIQMYTTSSEQWIDMNAQHAAQSKEVAERTVLFASASRPPVHRFRFPQNMAGGSPFINSVGSDVDMSDVVAK</sequence>
<dbReference type="PANTHER" id="PTHR42100:SF1">
    <property type="entry name" value="OXIDOREDUCTASE 178 KDA SUBUNIT, PUTATIVE (AFU_ORTHOLOGUE AFUA_8G04320)-RELATED"/>
    <property type="match status" value="1"/>
</dbReference>
<dbReference type="OrthoDB" id="2120038at2759"/>
<accession>A0A4S8M0E5</accession>
<proteinExistence type="predicted"/>
<gene>
    <name evidence="2" type="ORF">K435DRAFT_595967</name>
</gene>
<name>A0A4S8M0E5_DENBC</name>
<evidence type="ECO:0000313" key="3">
    <source>
        <dbReference type="Proteomes" id="UP000297245"/>
    </source>
</evidence>
<dbReference type="InterPro" id="IPR034444">
    <property type="entry name" value="Nuo17.8"/>
</dbReference>
<dbReference type="EMBL" id="ML179198">
    <property type="protein sequence ID" value="THU95496.1"/>
    <property type="molecule type" value="Genomic_DNA"/>
</dbReference>
<protein>
    <submittedName>
        <fullName evidence="2">Uncharacterized protein</fullName>
    </submittedName>
</protein>
<organism evidence="2 3">
    <name type="scientific">Dendrothele bispora (strain CBS 962.96)</name>
    <dbReference type="NCBI Taxonomy" id="1314807"/>
    <lineage>
        <taxon>Eukaryota</taxon>
        <taxon>Fungi</taxon>
        <taxon>Dikarya</taxon>
        <taxon>Basidiomycota</taxon>
        <taxon>Agaricomycotina</taxon>
        <taxon>Agaricomycetes</taxon>
        <taxon>Agaricomycetidae</taxon>
        <taxon>Agaricales</taxon>
        <taxon>Agaricales incertae sedis</taxon>
        <taxon>Dendrothele</taxon>
    </lineage>
</organism>
<dbReference type="PANTHER" id="PTHR42100">
    <property type="entry name" value="OXIDOREDUCTASE 178 KDA SUBUNIT, PUTATIVE (AFU_ORTHOLOGUE AFUA_8G04320)-RELATED"/>
    <property type="match status" value="1"/>
</dbReference>
<dbReference type="AlphaFoldDB" id="A0A4S8M0E5"/>
<keyword evidence="3" id="KW-1185">Reference proteome</keyword>
<feature type="non-terminal residue" evidence="2">
    <location>
        <position position="155"/>
    </location>
</feature>
<feature type="region of interest" description="Disordered" evidence="1">
    <location>
        <begin position="19"/>
        <end position="43"/>
    </location>
</feature>
<reference evidence="2 3" key="1">
    <citation type="journal article" date="2019" name="Nat. Ecol. Evol.">
        <title>Megaphylogeny resolves global patterns of mushroom evolution.</title>
        <authorList>
            <person name="Varga T."/>
            <person name="Krizsan K."/>
            <person name="Foldi C."/>
            <person name="Dima B."/>
            <person name="Sanchez-Garcia M."/>
            <person name="Sanchez-Ramirez S."/>
            <person name="Szollosi G.J."/>
            <person name="Szarkandi J.G."/>
            <person name="Papp V."/>
            <person name="Albert L."/>
            <person name="Andreopoulos W."/>
            <person name="Angelini C."/>
            <person name="Antonin V."/>
            <person name="Barry K.W."/>
            <person name="Bougher N.L."/>
            <person name="Buchanan P."/>
            <person name="Buyck B."/>
            <person name="Bense V."/>
            <person name="Catcheside P."/>
            <person name="Chovatia M."/>
            <person name="Cooper J."/>
            <person name="Damon W."/>
            <person name="Desjardin D."/>
            <person name="Finy P."/>
            <person name="Geml J."/>
            <person name="Haridas S."/>
            <person name="Hughes K."/>
            <person name="Justo A."/>
            <person name="Karasinski D."/>
            <person name="Kautmanova I."/>
            <person name="Kiss B."/>
            <person name="Kocsube S."/>
            <person name="Kotiranta H."/>
            <person name="LaButti K.M."/>
            <person name="Lechner B.E."/>
            <person name="Liimatainen K."/>
            <person name="Lipzen A."/>
            <person name="Lukacs Z."/>
            <person name="Mihaltcheva S."/>
            <person name="Morgado L.N."/>
            <person name="Niskanen T."/>
            <person name="Noordeloos M.E."/>
            <person name="Ohm R.A."/>
            <person name="Ortiz-Santana B."/>
            <person name="Ovrebo C."/>
            <person name="Racz N."/>
            <person name="Riley R."/>
            <person name="Savchenko A."/>
            <person name="Shiryaev A."/>
            <person name="Soop K."/>
            <person name="Spirin V."/>
            <person name="Szebenyi C."/>
            <person name="Tomsovsky M."/>
            <person name="Tulloss R.E."/>
            <person name="Uehling J."/>
            <person name="Grigoriev I.V."/>
            <person name="Vagvolgyi C."/>
            <person name="Papp T."/>
            <person name="Martin F.M."/>
            <person name="Miettinen O."/>
            <person name="Hibbett D.S."/>
            <person name="Nagy L.G."/>
        </authorList>
    </citation>
    <scope>NUCLEOTIDE SEQUENCE [LARGE SCALE GENOMIC DNA]</scope>
    <source>
        <strain evidence="2 3">CBS 962.96</strain>
    </source>
</reference>
<evidence type="ECO:0000313" key="2">
    <source>
        <dbReference type="EMBL" id="THU95496.1"/>
    </source>
</evidence>